<dbReference type="InterPro" id="IPR008930">
    <property type="entry name" value="Terpenoid_cyclase/PrenylTrfase"/>
</dbReference>
<reference evidence="2" key="1">
    <citation type="submission" date="2022-02" db="EMBL/GenBank/DDBJ databases">
        <title>Atlantic sturgeon de novo genome assembly.</title>
        <authorList>
            <person name="Stock M."/>
            <person name="Klopp C."/>
            <person name="Guiguen Y."/>
            <person name="Cabau C."/>
            <person name="Parinello H."/>
            <person name="Santidrian Yebra-Pimentel E."/>
            <person name="Kuhl H."/>
            <person name="Dirks R.P."/>
            <person name="Guessner J."/>
            <person name="Wuertz S."/>
            <person name="Du K."/>
            <person name="Schartl M."/>
        </authorList>
    </citation>
    <scope>NUCLEOTIDE SEQUENCE</scope>
    <source>
        <strain evidence="2">STURGEONOMICS-FGT-2020</strain>
        <tissue evidence="2">Whole blood</tissue>
    </source>
</reference>
<dbReference type="Proteomes" id="UP001230051">
    <property type="component" value="Unassembled WGS sequence"/>
</dbReference>
<accession>A0AAD8CDP6</accession>
<dbReference type="EMBL" id="JAGXEW010000508">
    <property type="protein sequence ID" value="KAK1138745.1"/>
    <property type="molecule type" value="Genomic_DNA"/>
</dbReference>
<comment type="caution">
    <text evidence="2">The sequence shown here is derived from an EMBL/GenBank/DDBJ whole genome shotgun (WGS) entry which is preliminary data.</text>
</comment>
<evidence type="ECO:0000259" key="1">
    <source>
        <dbReference type="Pfam" id="PF07678"/>
    </source>
</evidence>
<dbReference type="Pfam" id="PF07678">
    <property type="entry name" value="TED_complement"/>
    <property type="match status" value="1"/>
</dbReference>
<name>A0AAD8CDP6_ACIOX</name>
<keyword evidence="3" id="KW-1185">Reference proteome</keyword>
<proteinExistence type="predicted"/>
<dbReference type="InterPro" id="IPR011626">
    <property type="entry name" value="Alpha-macroglobulin_TED"/>
</dbReference>
<dbReference type="SUPFAM" id="SSF48239">
    <property type="entry name" value="Terpenoid cyclases/Protein prenyltransferases"/>
    <property type="match status" value="1"/>
</dbReference>
<dbReference type="InterPro" id="IPR050473">
    <property type="entry name" value="A2M/Complement_sys"/>
</dbReference>
<dbReference type="CDD" id="cd02896">
    <property type="entry name" value="complement_C3_C4_C5"/>
    <property type="match status" value="1"/>
</dbReference>
<dbReference type="PANTHER" id="PTHR11412">
    <property type="entry name" value="MACROGLOBULIN / COMPLEMENT"/>
    <property type="match status" value="1"/>
</dbReference>
<dbReference type="PANTHER" id="PTHR11412:SF86">
    <property type="entry name" value="COMPLEMENT C4-A-RELATED"/>
    <property type="match status" value="1"/>
</dbReference>
<evidence type="ECO:0000313" key="3">
    <source>
        <dbReference type="Proteomes" id="UP001230051"/>
    </source>
</evidence>
<sequence length="457" mass="50630">MRVEETHNIDLAGLSVCLSKSLSVYLPHNIDLAGLSVCLSKSLSVYLPHNIDLAGLSVCLSKSLSVYLPHNIDLAGLSVCLSLCLSICLTTSTEQLRLFSFDGVDPPNTVPDSQTSIFMRVSGQVFNKERVENLFSPGDQAAHQDAHRLWRADHDLHGAAAYSTRYLDHSKQWKELPAGLRDQALEFIRAGYTRILTYKKKDGSYGAWIHYDSSTWLTASVLKTLSQVHSYADVQNEEIEDPASYLLTQQLHSGEFHDPKPVIHRDADPRPSHSLSSLLQGGVGGVDSRISLTAFVTIALHHSLAAQTGEKLQRKDAIDKSTEYLQDKILKVNRPYSLAISAYALALTKPDSSAAHQAVEILKSQAIEDRGKTELQGEDKAHLVPQAQAITVETTAYGLLAALANREQELAESVYRWLSEQQNYGGGFRSTQVSRTWVQITNLHCFKHREDTPQICE</sequence>
<gene>
    <name evidence="2" type="primary">C4</name>
    <name evidence="2" type="ORF">AOXY_G37742</name>
</gene>
<protein>
    <submittedName>
        <fullName evidence="2">Complement C4</fullName>
    </submittedName>
</protein>
<dbReference type="Gene3D" id="1.50.10.20">
    <property type="match status" value="1"/>
</dbReference>
<evidence type="ECO:0000313" key="2">
    <source>
        <dbReference type="EMBL" id="KAK1138745.1"/>
    </source>
</evidence>
<dbReference type="AlphaFoldDB" id="A0AAD8CDP6"/>
<dbReference type="GO" id="GO:0005615">
    <property type="term" value="C:extracellular space"/>
    <property type="evidence" value="ECO:0007669"/>
    <property type="project" value="InterPro"/>
</dbReference>
<organism evidence="2 3">
    <name type="scientific">Acipenser oxyrinchus oxyrinchus</name>
    <dbReference type="NCBI Taxonomy" id="40147"/>
    <lineage>
        <taxon>Eukaryota</taxon>
        <taxon>Metazoa</taxon>
        <taxon>Chordata</taxon>
        <taxon>Craniata</taxon>
        <taxon>Vertebrata</taxon>
        <taxon>Euteleostomi</taxon>
        <taxon>Actinopterygii</taxon>
        <taxon>Chondrostei</taxon>
        <taxon>Acipenseriformes</taxon>
        <taxon>Acipenseridae</taxon>
        <taxon>Acipenser</taxon>
    </lineage>
</organism>
<dbReference type="GO" id="GO:0006956">
    <property type="term" value="P:complement activation"/>
    <property type="evidence" value="ECO:0007669"/>
    <property type="project" value="TreeGrafter"/>
</dbReference>
<feature type="domain" description="Alpha-macroglobulin-like TED" evidence="1">
    <location>
        <begin position="160"/>
        <end position="432"/>
    </location>
</feature>